<proteinExistence type="inferred from homology"/>
<evidence type="ECO:0000256" key="5">
    <source>
        <dbReference type="SAM" id="SignalP"/>
    </source>
</evidence>
<dbReference type="InterPro" id="IPR000259">
    <property type="entry name" value="Adhesion_dom_fimbrial"/>
</dbReference>
<dbReference type="PANTHER" id="PTHR33420">
    <property type="entry name" value="FIMBRIAL SUBUNIT ELFA-RELATED"/>
    <property type="match status" value="1"/>
</dbReference>
<comment type="subcellular location">
    <subcellularLocation>
        <location evidence="1">Fimbrium</location>
    </subcellularLocation>
</comment>
<comment type="similarity">
    <text evidence="2">Belongs to the fimbrial protein family.</text>
</comment>
<dbReference type="eggNOG" id="COG3539">
    <property type="taxonomic scope" value="Bacteria"/>
</dbReference>
<dbReference type="InterPro" id="IPR008966">
    <property type="entry name" value="Adhesion_dom_sf"/>
</dbReference>
<dbReference type="EMBL" id="AM286415">
    <property type="protein sequence ID" value="CAL11210.1"/>
    <property type="molecule type" value="Genomic_DNA"/>
</dbReference>
<feature type="signal peptide" evidence="5">
    <location>
        <begin position="1"/>
        <end position="23"/>
    </location>
</feature>
<feature type="domain" description="Fimbrial-type adhesion" evidence="6">
    <location>
        <begin position="29"/>
        <end position="174"/>
    </location>
</feature>
<dbReference type="InterPro" id="IPR036937">
    <property type="entry name" value="Adhesion_dom_fimbrial_sf"/>
</dbReference>
<organism evidence="7 8">
    <name type="scientific">Yersinia enterocolitica serotype O:8 / biotype 1B (strain NCTC 13174 / 8081)</name>
    <dbReference type="NCBI Taxonomy" id="393305"/>
    <lineage>
        <taxon>Bacteria</taxon>
        <taxon>Pseudomonadati</taxon>
        <taxon>Pseudomonadota</taxon>
        <taxon>Gammaproteobacteria</taxon>
        <taxon>Enterobacterales</taxon>
        <taxon>Yersiniaceae</taxon>
        <taxon>Yersinia</taxon>
    </lineage>
</organism>
<dbReference type="GO" id="GO:0009289">
    <property type="term" value="C:pilus"/>
    <property type="evidence" value="ECO:0007669"/>
    <property type="project" value="UniProtKB-SubCell"/>
</dbReference>
<evidence type="ECO:0000259" key="6">
    <source>
        <dbReference type="Pfam" id="PF00419"/>
    </source>
</evidence>
<dbReference type="InterPro" id="IPR050263">
    <property type="entry name" value="Bact_Fimbrial_Adh_Pro"/>
</dbReference>
<dbReference type="Pfam" id="PF00419">
    <property type="entry name" value="Fimbrial"/>
    <property type="match status" value="1"/>
</dbReference>
<feature type="chain" id="PRO_5002635684" evidence="5">
    <location>
        <begin position="24"/>
        <end position="175"/>
    </location>
</feature>
<keyword evidence="4" id="KW-0281">Fimbrium</keyword>
<sequence>MNITMKKKLIVTSLLAASVFASAANAGVIKVTGSIAANPCVIKTTSETQNVTMPAIFESDLSKLNAGGVIDKSAKPIKFELETCPALTSNAVVTFSGTSASDAFSLGSTVKGVALKLFDNQDKEVKISNGSATSTTVLGTQTEQTLEYKLKYVKTADKFVEGAVDTTINFDIAYN</sequence>
<dbReference type="GO" id="GO:0043709">
    <property type="term" value="P:cell adhesion involved in single-species biofilm formation"/>
    <property type="evidence" value="ECO:0007669"/>
    <property type="project" value="TreeGrafter"/>
</dbReference>
<dbReference type="Proteomes" id="UP000000642">
    <property type="component" value="Chromosome"/>
</dbReference>
<evidence type="ECO:0000256" key="1">
    <source>
        <dbReference type="ARBA" id="ARBA00004561"/>
    </source>
</evidence>
<dbReference type="PANTHER" id="PTHR33420:SF3">
    <property type="entry name" value="FIMBRIAL SUBUNIT ELFA"/>
    <property type="match status" value="1"/>
</dbReference>
<evidence type="ECO:0000256" key="2">
    <source>
        <dbReference type="ARBA" id="ARBA00006671"/>
    </source>
</evidence>
<evidence type="ECO:0000313" key="7">
    <source>
        <dbReference type="EMBL" id="CAL11210.1"/>
    </source>
</evidence>
<name>A1JKX9_YERE8</name>
<dbReference type="Gene3D" id="2.60.40.1090">
    <property type="entry name" value="Fimbrial-type adhesion domain"/>
    <property type="match status" value="1"/>
</dbReference>
<protein>
    <submittedName>
        <fullName evidence="7">Fimbrial protein</fullName>
    </submittedName>
</protein>
<dbReference type="KEGG" id="yen:YE1114"/>
<gene>
    <name evidence="7" type="ordered locus">YE1114</name>
</gene>
<accession>A1JKX9</accession>
<evidence type="ECO:0000256" key="3">
    <source>
        <dbReference type="ARBA" id="ARBA00022729"/>
    </source>
</evidence>
<dbReference type="SUPFAM" id="SSF49401">
    <property type="entry name" value="Bacterial adhesins"/>
    <property type="match status" value="1"/>
</dbReference>
<reference evidence="7 8" key="1">
    <citation type="journal article" date="2006" name="PLoS Genet.">
        <title>The complete genome sequence and comparative genome analysis of the high pathogenicity Yersinia enterocolitica strain 8081.</title>
        <authorList>
            <person name="Thomson N.R."/>
            <person name="Howard S."/>
            <person name="Wren B.W."/>
            <person name="Holden M.T.G."/>
            <person name="Crossman L."/>
            <person name="Challis G.L."/>
            <person name="Churcher C."/>
            <person name="Mungall K."/>
            <person name="Brooks K."/>
            <person name="Chillingworth T."/>
            <person name="Feltwell T."/>
            <person name="Abdellah Z."/>
            <person name="Hauser H."/>
            <person name="Jagels K."/>
            <person name="Maddison M."/>
            <person name="Moule S."/>
            <person name="Sanders M."/>
            <person name="Whitehead S."/>
            <person name="Quail M.A."/>
            <person name="Dougan G."/>
            <person name="Parkhill J."/>
            <person name="Prentice M.B."/>
        </authorList>
    </citation>
    <scope>NUCLEOTIDE SEQUENCE [LARGE SCALE GENOMIC DNA]</scope>
    <source>
        <strain evidence="8">NCTC 13174 / 8081</strain>
    </source>
</reference>
<dbReference type="RefSeq" id="WP_011815807.1">
    <property type="nucleotide sequence ID" value="NC_008800.1"/>
</dbReference>
<evidence type="ECO:0000256" key="4">
    <source>
        <dbReference type="ARBA" id="ARBA00023263"/>
    </source>
</evidence>
<dbReference type="OrthoDB" id="6466381at2"/>
<dbReference type="AlphaFoldDB" id="A1JKX9"/>
<dbReference type="HOGENOM" id="CLU_088965_0_2_6"/>
<evidence type="ECO:0000313" key="8">
    <source>
        <dbReference type="Proteomes" id="UP000000642"/>
    </source>
</evidence>
<keyword evidence="3 5" id="KW-0732">Signal</keyword>
<dbReference type="PATRIC" id="fig|393305.7.peg.1215"/>